<dbReference type="AlphaFoldDB" id="A0A0F8WWZ0"/>
<comment type="caution">
    <text evidence="1">The sequence shown here is derived from an EMBL/GenBank/DDBJ whole genome shotgun (WGS) entry which is preliminary data.</text>
</comment>
<gene>
    <name evidence="1" type="ORF">LCGC14_3099740</name>
</gene>
<organism evidence="1">
    <name type="scientific">marine sediment metagenome</name>
    <dbReference type="NCBI Taxonomy" id="412755"/>
    <lineage>
        <taxon>unclassified sequences</taxon>
        <taxon>metagenomes</taxon>
        <taxon>ecological metagenomes</taxon>
    </lineage>
</organism>
<dbReference type="EMBL" id="LAZR01066758">
    <property type="protein sequence ID" value="KKK52945.1"/>
    <property type="molecule type" value="Genomic_DNA"/>
</dbReference>
<proteinExistence type="predicted"/>
<name>A0A0F8WWZ0_9ZZZZ</name>
<evidence type="ECO:0000313" key="1">
    <source>
        <dbReference type="EMBL" id="KKK52945.1"/>
    </source>
</evidence>
<accession>A0A0F8WWZ0</accession>
<reference evidence="1" key="1">
    <citation type="journal article" date="2015" name="Nature">
        <title>Complex archaea that bridge the gap between prokaryotes and eukaryotes.</title>
        <authorList>
            <person name="Spang A."/>
            <person name="Saw J.H."/>
            <person name="Jorgensen S.L."/>
            <person name="Zaremba-Niedzwiedzka K."/>
            <person name="Martijn J."/>
            <person name="Lind A.E."/>
            <person name="van Eijk R."/>
            <person name="Schleper C."/>
            <person name="Guy L."/>
            <person name="Ettema T.J."/>
        </authorList>
    </citation>
    <scope>NUCLEOTIDE SEQUENCE</scope>
</reference>
<protein>
    <submittedName>
        <fullName evidence="1">Uncharacterized protein</fullName>
    </submittedName>
</protein>
<sequence>MEHEWEDLYLVDEWNHATEDSGFDRCKCGALRVEMGDGTHGYFRPGWASPEEPECNVER</sequence>